<proteinExistence type="predicted"/>
<dbReference type="AlphaFoldDB" id="A0AAD4MYK7"/>
<feature type="signal peptide" evidence="3">
    <location>
        <begin position="1"/>
        <end position="26"/>
    </location>
</feature>
<evidence type="ECO:0000313" key="5">
    <source>
        <dbReference type="Proteomes" id="UP001201812"/>
    </source>
</evidence>
<keyword evidence="3" id="KW-0732">Signal</keyword>
<comment type="caution">
    <text evidence="4">The sequence shown here is derived from an EMBL/GenBank/DDBJ whole genome shotgun (WGS) entry which is preliminary data.</text>
</comment>
<keyword evidence="5" id="KW-1185">Reference proteome</keyword>
<accession>A0AAD4MYK7</accession>
<sequence length="119" mass="13214">MGPIWIARLAALAVFNWIFTAPSVGATDTVATVMEKVFCGYPLDEGTVSLGDGYATNLEILMGCVLQWVVFFAVYRTKYKQWPSFIFSKVKDKEGHFVIKTRPGPDEAEKGEANLDETT</sequence>
<evidence type="ECO:0000256" key="1">
    <source>
        <dbReference type="SAM" id="MobiDB-lite"/>
    </source>
</evidence>
<evidence type="ECO:0000256" key="2">
    <source>
        <dbReference type="SAM" id="Phobius"/>
    </source>
</evidence>
<keyword evidence="2" id="KW-1133">Transmembrane helix</keyword>
<reference evidence="4" key="1">
    <citation type="submission" date="2022-01" db="EMBL/GenBank/DDBJ databases">
        <title>Genome Sequence Resource for Two Populations of Ditylenchus destructor, the Migratory Endoparasitic Phytonematode.</title>
        <authorList>
            <person name="Zhang H."/>
            <person name="Lin R."/>
            <person name="Xie B."/>
        </authorList>
    </citation>
    <scope>NUCLEOTIDE SEQUENCE</scope>
    <source>
        <strain evidence="4">BazhouSP</strain>
    </source>
</reference>
<keyword evidence="2" id="KW-0472">Membrane</keyword>
<evidence type="ECO:0000256" key="3">
    <source>
        <dbReference type="SAM" id="SignalP"/>
    </source>
</evidence>
<dbReference type="Proteomes" id="UP001201812">
    <property type="component" value="Unassembled WGS sequence"/>
</dbReference>
<keyword evidence="2" id="KW-0812">Transmembrane</keyword>
<evidence type="ECO:0000313" key="4">
    <source>
        <dbReference type="EMBL" id="KAI1709679.1"/>
    </source>
</evidence>
<feature type="transmembrane region" description="Helical" evidence="2">
    <location>
        <begin position="54"/>
        <end position="75"/>
    </location>
</feature>
<dbReference type="EMBL" id="JAKKPZ010000029">
    <property type="protein sequence ID" value="KAI1709679.1"/>
    <property type="molecule type" value="Genomic_DNA"/>
</dbReference>
<feature type="chain" id="PRO_5042179565" evidence="3">
    <location>
        <begin position="27"/>
        <end position="119"/>
    </location>
</feature>
<feature type="region of interest" description="Disordered" evidence="1">
    <location>
        <begin position="99"/>
        <end position="119"/>
    </location>
</feature>
<gene>
    <name evidence="4" type="ORF">DdX_11068</name>
</gene>
<feature type="compositionally biased region" description="Basic and acidic residues" evidence="1">
    <location>
        <begin position="99"/>
        <end position="113"/>
    </location>
</feature>
<organism evidence="4 5">
    <name type="scientific">Ditylenchus destructor</name>
    <dbReference type="NCBI Taxonomy" id="166010"/>
    <lineage>
        <taxon>Eukaryota</taxon>
        <taxon>Metazoa</taxon>
        <taxon>Ecdysozoa</taxon>
        <taxon>Nematoda</taxon>
        <taxon>Chromadorea</taxon>
        <taxon>Rhabditida</taxon>
        <taxon>Tylenchina</taxon>
        <taxon>Tylenchomorpha</taxon>
        <taxon>Sphaerularioidea</taxon>
        <taxon>Anguinidae</taxon>
        <taxon>Anguininae</taxon>
        <taxon>Ditylenchus</taxon>
    </lineage>
</organism>
<name>A0AAD4MYK7_9BILA</name>
<protein>
    <submittedName>
        <fullName evidence="4">Uncharacterized protein</fullName>
    </submittedName>
</protein>